<sequence length="527" mass="59038">MLNRIKNQISSWTRHVLHSHVTPYTHPRQTWFHAAQAMGSRTGLTAASKDEKALIKLNYTLKIRKPIHIHHARAHRHSEREGCNQRQQHPIPALQDIRTQGYNRLPIDPYKESLLYQVESALGQKLGDHVAGALHTARSRIDQRATVGRMYYRRILLQVMDHICQFQEHLVEAAQEHSSIIIPYHTHMQQAQPGNFAHYLLSFAAKLQEDFERCQEAYNRVNRNPLGTVGRSGTGLKIDRERTTQFLGFDSCVKHSLLGKDADFAADIVAALSFVMYHLNDFATDLHLWSSNEFGFVQLPDTFCGTSSIFPQKRNPVTLETIKLAAGPSVAWLSSTLATFRGCGTGDHRVHGIPSHLDQALETTSDMLILAGLVASEVQVNDARVKQVLGESWSTTSNLADFLMQHRGLSIRQAHGVVARLVRMCRETGLGKAQVTPDMLEEASLISLGQSIEMSEEDLHEALDPDSFVKTRTSAGSVGPAEVDSLTELAQDMLSDNRRWVMECRSKHLRAEKTLSEAIVAVLKDQS</sequence>
<dbReference type="Gene3D" id="1.10.40.30">
    <property type="entry name" value="Fumarase/aspartase (C-terminal domain)"/>
    <property type="match status" value="1"/>
</dbReference>
<dbReference type="GO" id="GO:0004056">
    <property type="term" value="F:argininosuccinate lyase activity"/>
    <property type="evidence" value="ECO:0007669"/>
    <property type="project" value="InterPro"/>
</dbReference>
<dbReference type="GO" id="GO:0005829">
    <property type="term" value="C:cytosol"/>
    <property type="evidence" value="ECO:0007669"/>
    <property type="project" value="TreeGrafter"/>
</dbReference>
<dbReference type="GO" id="GO:0042450">
    <property type="term" value="P:L-arginine biosynthetic process via ornithine"/>
    <property type="evidence" value="ECO:0007669"/>
    <property type="project" value="InterPro"/>
</dbReference>
<dbReference type="InterPro" id="IPR029419">
    <property type="entry name" value="Arg_succ_lyase_C"/>
</dbReference>
<dbReference type="InterPro" id="IPR008948">
    <property type="entry name" value="L-Aspartase-like"/>
</dbReference>
<feature type="domain" description="Argininosuccinate lyase C-terminal" evidence="4">
    <location>
        <begin position="394"/>
        <end position="470"/>
    </location>
</feature>
<dbReference type="Pfam" id="PF00206">
    <property type="entry name" value="Lyase_1"/>
    <property type="match status" value="1"/>
</dbReference>
<dbReference type="EMBL" id="JAJHUN010000008">
    <property type="protein sequence ID" value="KAJ4153894.1"/>
    <property type="molecule type" value="Genomic_DNA"/>
</dbReference>
<evidence type="ECO:0000256" key="1">
    <source>
        <dbReference type="ARBA" id="ARBA00010755"/>
    </source>
</evidence>
<dbReference type="NCBIfam" id="TIGR00838">
    <property type="entry name" value="argH"/>
    <property type="match status" value="1"/>
</dbReference>
<dbReference type="CDD" id="cd01359">
    <property type="entry name" value="Argininosuccinate_lyase"/>
    <property type="match status" value="1"/>
</dbReference>
<dbReference type="PANTHER" id="PTHR43814:SF1">
    <property type="entry name" value="ARGININOSUCCINATE LYASE"/>
    <property type="match status" value="1"/>
</dbReference>
<accession>A0A9W8UKF0</accession>
<dbReference type="AlphaFoldDB" id="A0A9W8UKF0"/>
<dbReference type="InterPro" id="IPR024083">
    <property type="entry name" value="Fumarase/histidase_N"/>
</dbReference>
<dbReference type="InterPro" id="IPR009049">
    <property type="entry name" value="Argininosuccinate_lyase"/>
</dbReference>
<dbReference type="PANTHER" id="PTHR43814">
    <property type="entry name" value="ARGININOSUCCINATE LYASE"/>
    <property type="match status" value="1"/>
</dbReference>
<comment type="similarity">
    <text evidence="1">Belongs to the lyase 1 family. Argininosuccinate lyase subfamily.</text>
</comment>
<dbReference type="SUPFAM" id="SSF48557">
    <property type="entry name" value="L-aspartase-like"/>
    <property type="match status" value="1"/>
</dbReference>
<gene>
    <name evidence="5" type="ORF">LMH87_010360</name>
</gene>
<keyword evidence="6" id="KW-1185">Reference proteome</keyword>
<dbReference type="InterPro" id="IPR022761">
    <property type="entry name" value="Fumarate_lyase_N"/>
</dbReference>
<dbReference type="KEGG" id="amus:LMH87_010360"/>
<dbReference type="InterPro" id="IPR000362">
    <property type="entry name" value="Fumarate_lyase_fam"/>
</dbReference>
<name>A0A9W8UKF0_AKAMU</name>
<reference evidence="5" key="1">
    <citation type="journal article" date="2023" name="Access Microbiol">
        <title>De-novo genome assembly for Akanthomyces muscarius, a biocontrol agent of insect agricultural pests.</title>
        <authorList>
            <person name="Erdos Z."/>
            <person name="Studholme D.J."/>
            <person name="Raymond B."/>
            <person name="Sharma M."/>
        </authorList>
    </citation>
    <scope>NUCLEOTIDE SEQUENCE</scope>
    <source>
        <strain evidence="5">Ve6</strain>
    </source>
</reference>
<dbReference type="PRINTS" id="PR00149">
    <property type="entry name" value="FUMRATELYASE"/>
</dbReference>
<evidence type="ECO:0000256" key="2">
    <source>
        <dbReference type="ARBA" id="ARBA00032749"/>
    </source>
</evidence>
<dbReference type="RefSeq" id="XP_056054552.1">
    <property type="nucleotide sequence ID" value="XM_056197509.1"/>
</dbReference>
<evidence type="ECO:0000313" key="5">
    <source>
        <dbReference type="EMBL" id="KAJ4153894.1"/>
    </source>
</evidence>
<dbReference type="PRINTS" id="PR00145">
    <property type="entry name" value="ARGSUCLYASE"/>
</dbReference>
<evidence type="ECO:0000259" key="3">
    <source>
        <dbReference type="Pfam" id="PF00206"/>
    </source>
</evidence>
<feature type="domain" description="Fumarate lyase N-terminal" evidence="3">
    <location>
        <begin position="84"/>
        <end position="326"/>
    </location>
</feature>
<evidence type="ECO:0000313" key="6">
    <source>
        <dbReference type="Proteomes" id="UP001144673"/>
    </source>
</evidence>
<dbReference type="Gene3D" id="1.20.200.10">
    <property type="entry name" value="Fumarase/aspartase (Central domain)"/>
    <property type="match status" value="1"/>
</dbReference>
<dbReference type="GeneID" id="80897519"/>
<protein>
    <recommendedName>
        <fullName evidence="2">Arginosuccinase</fullName>
    </recommendedName>
</protein>
<evidence type="ECO:0000259" key="4">
    <source>
        <dbReference type="Pfam" id="PF14698"/>
    </source>
</evidence>
<organism evidence="5 6">
    <name type="scientific">Akanthomyces muscarius</name>
    <name type="common">Entomopathogenic fungus</name>
    <name type="synonym">Lecanicillium muscarium</name>
    <dbReference type="NCBI Taxonomy" id="2231603"/>
    <lineage>
        <taxon>Eukaryota</taxon>
        <taxon>Fungi</taxon>
        <taxon>Dikarya</taxon>
        <taxon>Ascomycota</taxon>
        <taxon>Pezizomycotina</taxon>
        <taxon>Sordariomycetes</taxon>
        <taxon>Hypocreomycetidae</taxon>
        <taxon>Hypocreales</taxon>
        <taxon>Cordycipitaceae</taxon>
        <taxon>Akanthomyces</taxon>
    </lineage>
</organism>
<comment type="caution">
    <text evidence="5">The sequence shown here is derived from an EMBL/GenBank/DDBJ whole genome shotgun (WGS) entry which is preliminary data.</text>
</comment>
<dbReference type="Gene3D" id="1.10.275.10">
    <property type="entry name" value="Fumarase/aspartase (N-terminal domain)"/>
    <property type="match status" value="1"/>
</dbReference>
<dbReference type="Pfam" id="PF14698">
    <property type="entry name" value="ASL_C2"/>
    <property type="match status" value="1"/>
</dbReference>
<proteinExistence type="inferred from homology"/>
<dbReference type="Proteomes" id="UP001144673">
    <property type="component" value="Chromosome 5"/>
</dbReference>